<dbReference type="OrthoDB" id="342008at2157"/>
<gene>
    <name evidence="2" type="ORF">C446_04205</name>
</gene>
<keyword evidence="3" id="KW-1185">Reference proteome</keyword>
<organism evidence="2 3">
    <name type="scientific">Halobiforma nitratireducens JCM 10879</name>
    <dbReference type="NCBI Taxonomy" id="1227454"/>
    <lineage>
        <taxon>Archaea</taxon>
        <taxon>Methanobacteriati</taxon>
        <taxon>Methanobacteriota</taxon>
        <taxon>Stenosarchaea group</taxon>
        <taxon>Halobacteria</taxon>
        <taxon>Halobacteriales</taxon>
        <taxon>Natrialbaceae</taxon>
        <taxon>Halobiforma</taxon>
    </lineage>
</organism>
<reference evidence="2 3" key="1">
    <citation type="journal article" date="2014" name="PLoS Genet.">
        <title>Phylogenetically driven sequencing of extremely halophilic archaea reveals strategies for static and dynamic osmo-response.</title>
        <authorList>
            <person name="Becker E.A."/>
            <person name="Seitzer P.M."/>
            <person name="Tritt A."/>
            <person name="Larsen D."/>
            <person name="Krusor M."/>
            <person name="Yao A.I."/>
            <person name="Wu D."/>
            <person name="Madern D."/>
            <person name="Eisen J.A."/>
            <person name="Darling A.E."/>
            <person name="Facciotti M.T."/>
        </authorList>
    </citation>
    <scope>NUCLEOTIDE SEQUENCE [LARGE SCALE GENOMIC DNA]</scope>
    <source>
        <strain evidence="2 3">JCM 10879</strain>
    </source>
</reference>
<feature type="transmembrane region" description="Helical" evidence="1">
    <location>
        <begin position="88"/>
        <end position="107"/>
    </location>
</feature>
<feature type="transmembrane region" description="Helical" evidence="1">
    <location>
        <begin position="57"/>
        <end position="76"/>
    </location>
</feature>
<dbReference type="RefSeq" id="WP_006671800.1">
    <property type="nucleotide sequence ID" value="NZ_AOMA01000053.1"/>
</dbReference>
<dbReference type="eggNOG" id="arCOG11564">
    <property type="taxonomic scope" value="Archaea"/>
</dbReference>
<sequence>MDNENIDHVEQLKLVGIGFVVAGLVIAPGSFVIGSTGIVGIVLGLGVLVWVIEYRRAATVGIGLGIAVSGGLALLPATGTWDISMLEFAVGSIGIGIVDYLLAPAYVKLQETGDRTRSSK</sequence>
<evidence type="ECO:0000313" key="3">
    <source>
        <dbReference type="Proteomes" id="UP000011607"/>
    </source>
</evidence>
<dbReference type="AlphaFoldDB" id="M0MAP3"/>
<evidence type="ECO:0000313" key="2">
    <source>
        <dbReference type="EMBL" id="EMA42413.1"/>
    </source>
</evidence>
<accession>M0MAP3</accession>
<evidence type="ECO:0000256" key="1">
    <source>
        <dbReference type="SAM" id="Phobius"/>
    </source>
</evidence>
<dbReference type="EMBL" id="AOMA01000053">
    <property type="protein sequence ID" value="EMA42413.1"/>
    <property type="molecule type" value="Genomic_DNA"/>
</dbReference>
<protein>
    <submittedName>
        <fullName evidence="2">Uncharacterized protein</fullName>
    </submittedName>
</protein>
<name>M0MAP3_9EURY</name>
<feature type="transmembrane region" description="Helical" evidence="1">
    <location>
        <begin position="17"/>
        <end position="50"/>
    </location>
</feature>
<keyword evidence="1" id="KW-0472">Membrane</keyword>
<proteinExistence type="predicted"/>
<dbReference type="Proteomes" id="UP000011607">
    <property type="component" value="Unassembled WGS sequence"/>
</dbReference>
<keyword evidence="1" id="KW-0812">Transmembrane</keyword>
<keyword evidence="1" id="KW-1133">Transmembrane helix</keyword>
<comment type="caution">
    <text evidence="2">The sequence shown here is derived from an EMBL/GenBank/DDBJ whole genome shotgun (WGS) entry which is preliminary data.</text>
</comment>